<comment type="subcellular location">
    <subcellularLocation>
        <location evidence="1">Membrane</location>
    </subcellularLocation>
</comment>
<evidence type="ECO:0000256" key="3">
    <source>
        <dbReference type="ARBA" id="ARBA00023136"/>
    </source>
</evidence>
<dbReference type="InterPro" id="IPR004846">
    <property type="entry name" value="T2SS/T3SS_dom"/>
</dbReference>
<keyword evidence="3" id="KW-0472">Membrane</keyword>
<comment type="caution">
    <text evidence="8">The sequence shown here is derived from an EMBL/GenBank/DDBJ whole genome shotgun (WGS) entry which is preliminary data.</text>
</comment>
<evidence type="ECO:0000313" key="9">
    <source>
        <dbReference type="Proteomes" id="UP000234857"/>
    </source>
</evidence>
<dbReference type="GO" id="GO:0016020">
    <property type="term" value="C:membrane"/>
    <property type="evidence" value="ECO:0007669"/>
    <property type="project" value="UniProtKB-SubCell"/>
</dbReference>
<evidence type="ECO:0000313" key="8">
    <source>
        <dbReference type="EMBL" id="PLX16429.1"/>
    </source>
</evidence>
<dbReference type="Proteomes" id="UP000234857">
    <property type="component" value="Unassembled WGS sequence"/>
</dbReference>
<feature type="domain" description="Type II/III secretion system secretin-like" evidence="7">
    <location>
        <begin position="677"/>
        <end position="856"/>
    </location>
</feature>
<proteinExistence type="inferred from homology"/>
<dbReference type="EMBL" id="PKTG01000115">
    <property type="protein sequence ID" value="PLX16429.1"/>
    <property type="molecule type" value="Genomic_DNA"/>
</dbReference>
<evidence type="ECO:0000256" key="4">
    <source>
        <dbReference type="PROSITE-ProRule" id="PRU00339"/>
    </source>
</evidence>
<dbReference type="GO" id="GO:0009306">
    <property type="term" value="P:protein secretion"/>
    <property type="evidence" value="ECO:0007669"/>
    <property type="project" value="InterPro"/>
</dbReference>
<dbReference type="PROSITE" id="PS50005">
    <property type="entry name" value="TPR"/>
    <property type="match status" value="1"/>
</dbReference>
<accession>A0A2N5ZCQ4</accession>
<evidence type="ECO:0000256" key="6">
    <source>
        <dbReference type="SAM" id="SignalP"/>
    </source>
</evidence>
<feature type="signal peptide" evidence="6">
    <location>
        <begin position="1"/>
        <end position="20"/>
    </location>
</feature>
<keyword evidence="4" id="KW-0802">TPR repeat</keyword>
<dbReference type="Pfam" id="PF00263">
    <property type="entry name" value="Secretin"/>
    <property type="match status" value="1"/>
</dbReference>
<organism evidence="8 9">
    <name type="scientific">Muiribacterium halophilum</name>
    <dbReference type="NCBI Taxonomy" id="2053465"/>
    <lineage>
        <taxon>Bacteria</taxon>
        <taxon>Candidatus Muiribacteriota</taxon>
        <taxon>Candidatus Muiribacteriia</taxon>
        <taxon>Candidatus Muiribacteriales</taxon>
        <taxon>Candidatus Muiribacteriaceae</taxon>
        <taxon>Candidatus Muiribacterium</taxon>
    </lineage>
</organism>
<feature type="chain" id="PRO_5014801607" description="Type II/III secretion system secretin-like domain-containing protein" evidence="6">
    <location>
        <begin position="21"/>
        <end position="889"/>
    </location>
</feature>
<dbReference type="Gene3D" id="1.25.40.10">
    <property type="entry name" value="Tetratricopeptide repeat domain"/>
    <property type="match status" value="2"/>
</dbReference>
<evidence type="ECO:0000256" key="5">
    <source>
        <dbReference type="RuleBase" id="RU004003"/>
    </source>
</evidence>
<dbReference type="GO" id="GO:0015627">
    <property type="term" value="C:type II protein secretion system complex"/>
    <property type="evidence" value="ECO:0007669"/>
    <property type="project" value="TreeGrafter"/>
</dbReference>
<dbReference type="InterPro" id="IPR019734">
    <property type="entry name" value="TPR_rpt"/>
</dbReference>
<dbReference type="PANTHER" id="PTHR30332:SF24">
    <property type="entry name" value="SECRETIN GSPD-RELATED"/>
    <property type="match status" value="1"/>
</dbReference>
<dbReference type="SUPFAM" id="SSF48452">
    <property type="entry name" value="TPR-like"/>
    <property type="match status" value="1"/>
</dbReference>
<sequence>MYRKFWISLLLVLFTISAFAAGNEILDIRYYELPNTIDFEVSLAGSDFEYYPSQVGNLIRIDFPNTRFTGEDREKIVHKGSVMRYKIDYLDNDQNTTRLLITTIDPVHFTHKKNASQLRIKIAKTKDATIDEEKMQVREDKVNKIKAQALYEKGTVAMRMKEWEKAYNYLRDALVLDPENSQIKNAHNIAQEKFFAKKVFDQRLKKALEAYSEGDYEMAINMLKRFNEQYGNTADSNYYLGKSYFSMNEYRAAKKALLYVKENHPGYEFISSVQELLDRIDYYLANDLSADDLIDFSAENKPITEVISSLLYGTGFKYDIEEGIDRYVTVDIRNKSLKEAIKMVVDSVGLDYEVENRLVKIRKKKISDNFLKKMGFQNMMISDVMNAVADFMNINIIISPDVDATKKITFFIENAEISIDEFFDLLLKSNDLTAIKYNETTFFITDTLKAKHSNYQHKFSKLFKLQYISPEEAMNALLSVKKFREVLDFDNISVFDLDTNSTVMQNNTEIEDKSMPNSEIEDAISKLGSEDLKDVAATALEELNQTYVNRLKKATEKTESSQKITTKKSMEEKLDENHTHLTDYNVKVKDMLSTKRKVKAIYAYETRDNLDMIGKFLDSIDIKRKQVLISMKVIEIDSNYSDELGVNTTFDGNSNTLNVSKLKNISSIKLESTLSFLEEKNKAKILASPSIRALDGHSAKIDIFKTVTMKTKEAEKVAVASTTGINNTSTNSTTGEDWKVVDKYKEVELGLKMEVMPFVNDNNEITIDISVNETAENGTTPEGIMIIAERNTDTIIRLNDGESVIMGGLISKRDKETRKNVPLFSQLPGVGRFFRHRESSNSENEMVIFISAYVVDNDNGDNKIDLTKRTEQKNDFSKVVDELRYKLGK</sequence>
<dbReference type="InterPro" id="IPR011990">
    <property type="entry name" value="TPR-like_helical_dom_sf"/>
</dbReference>
<dbReference type="PANTHER" id="PTHR30332">
    <property type="entry name" value="PROBABLE GENERAL SECRETION PATHWAY PROTEIN D"/>
    <property type="match status" value="1"/>
</dbReference>
<keyword evidence="2 6" id="KW-0732">Signal</keyword>
<protein>
    <recommendedName>
        <fullName evidence="7">Type II/III secretion system secretin-like domain-containing protein</fullName>
    </recommendedName>
</protein>
<dbReference type="AlphaFoldDB" id="A0A2N5ZCQ4"/>
<name>A0A2N5ZCQ4_MUIH1</name>
<dbReference type="InterPro" id="IPR050810">
    <property type="entry name" value="Bact_Secretion_Sys_Channel"/>
</dbReference>
<feature type="repeat" description="TPR" evidence="4">
    <location>
        <begin position="147"/>
        <end position="180"/>
    </location>
</feature>
<comment type="similarity">
    <text evidence="5">Belongs to the bacterial secretin family.</text>
</comment>
<reference evidence="8 9" key="1">
    <citation type="submission" date="2017-11" db="EMBL/GenBank/DDBJ databases">
        <title>Genome-resolved metagenomics identifies genetic mobility, metabolic interactions, and unexpected diversity in perchlorate-reducing communities.</title>
        <authorList>
            <person name="Barnum T.P."/>
            <person name="Figueroa I.A."/>
            <person name="Carlstrom C.I."/>
            <person name="Lucas L.N."/>
            <person name="Engelbrektson A.L."/>
            <person name="Coates J.D."/>
        </authorList>
    </citation>
    <scope>NUCLEOTIDE SEQUENCE [LARGE SCALE GENOMIC DNA]</scope>
    <source>
        <strain evidence="8">BM706</strain>
    </source>
</reference>
<evidence type="ECO:0000259" key="7">
    <source>
        <dbReference type="Pfam" id="PF00263"/>
    </source>
</evidence>
<dbReference type="Gene3D" id="3.55.50.30">
    <property type="match status" value="1"/>
</dbReference>
<evidence type="ECO:0000256" key="2">
    <source>
        <dbReference type="ARBA" id="ARBA00022729"/>
    </source>
</evidence>
<dbReference type="SMART" id="SM00028">
    <property type="entry name" value="TPR"/>
    <property type="match status" value="2"/>
</dbReference>
<evidence type="ECO:0000256" key="1">
    <source>
        <dbReference type="ARBA" id="ARBA00004370"/>
    </source>
</evidence>
<gene>
    <name evidence="8" type="ORF">C0601_10200</name>
</gene>